<dbReference type="PROSITE" id="PS50932">
    <property type="entry name" value="HTH_LACI_2"/>
    <property type="match status" value="1"/>
</dbReference>
<dbReference type="PANTHER" id="PTHR30146">
    <property type="entry name" value="LACI-RELATED TRANSCRIPTIONAL REPRESSOR"/>
    <property type="match status" value="1"/>
</dbReference>
<evidence type="ECO:0000313" key="6">
    <source>
        <dbReference type="Proteomes" id="UP000029096"/>
    </source>
</evidence>
<dbReference type="Pfam" id="PF00356">
    <property type="entry name" value="LacI"/>
    <property type="match status" value="1"/>
</dbReference>
<feature type="domain" description="HTH lacI-type" evidence="4">
    <location>
        <begin position="1"/>
        <end position="53"/>
    </location>
</feature>
<dbReference type="SMART" id="SM00354">
    <property type="entry name" value="HTH_LACI"/>
    <property type="match status" value="1"/>
</dbReference>
<evidence type="ECO:0000256" key="3">
    <source>
        <dbReference type="ARBA" id="ARBA00023163"/>
    </source>
</evidence>
<reference evidence="5 6" key="1">
    <citation type="submission" date="2014-03" db="EMBL/GenBank/DDBJ databases">
        <title>Genomics of Bifidobacteria.</title>
        <authorList>
            <person name="Ventura M."/>
            <person name="Milani C."/>
            <person name="Lugli G.A."/>
        </authorList>
    </citation>
    <scope>NUCLEOTIDE SEQUENCE [LARGE SCALE GENOMIC DNA]</scope>
    <source>
        <strain evidence="5 6">DSM 22767</strain>
    </source>
</reference>
<dbReference type="InterPro" id="IPR000843">
    <property type="entry name" value="HTH_LacI"/>
</dbReference>
<dbReference type="Gene3D" id="1.10.260.40">
    <property type="entry name" value="lambda repressor-like DNA-binding domains"/>
    <property type="match status" value="1"/>
</dbReference>
<evidence type="ECO:0000259" key="4">
    <source>
        <dbReference type="PROSITE" id="PS50932"/>
    </source>
</evidence>
<dbReference type="PANTHER" id="PTHR30146:SF109">
    <property type="entry name" value="HTH-TYPE TRANSCRIPTIONAL REGULATOR GALS"/>
    <property type="match status" value="1"/>
</dbReference>
<dbReference type="CDD" id="cd06267">
    <property type="entry name" value="PBP1_LacI_sugar_binding-like"/>
    <property type="match status" value="1"/>
</dbReference>
<keyword evidence="6" id="KW-1185">Reference proteome</keyword>
<dbReference type="Proteomes" id="UP000029096">
    <property type="component" value="Unassembled WGS sequence"/>
</dbReference>
<dbReference type="InterPro" id="IPR028082">
    <property type="entry name" value="Peripla_BP_I"/>
</dbReference>
<dbReference type="Gene3D" id="3.40.50.2300">
    <property type="match status" value="2"/>
</dbReference>
<dbReference type="EMBL" id="JGYP01000001">
    <property type="protein sequence ID" value="KFI46901.1"/>
    <property type="molecule type" value="Genomic_DNA"/>
</dbReference>
<organism evidence="5 6">
    <name type="scientific">Bifidobacterium bohemicum DSM 22767</name>
    <dbReference type="NCBI Taxonomy" id="1437606"/>
    <lineage>
        <taxon>Bacteria</taxon>
        <taxon>Bacillati</taxon>
        <taxon>Actinomycetota</taxon>
        <taxon>Actinomycetes</taxon>
        <taxon>Bifidobacteriales</taxon>
        <taxon>Bifidobacteriaceae</taxon>
        <taxon>Bifidobacterium</taxon>
    </lineage>
</organism>
<dbReference type="RefSeq" id="WP_033520433.1">
    <property type="nucleotide sequence ID" value="NZ_JDUS01000001.1"/>
</dbReference>
<sequence>MGDVARAAGVSRATASYALRGDSRIALPTAEKVRRAAVKLGYTANLSARSLRSGRNGVIGVAIFELDKAYPSQMSAAISREATRRGLQAIVQQTANSQEGEVAVLRKVTSQLCDGTIFSPGHVSDAEISELSGNKPIVLLDDRSDRQMFDTVFTPCRAGAKAAILHLAEAGCRHILVLGADRRAAADEPNAVGGRRVQGALEGFEQAGLQSSEADFVGLADWDFATSRRKVHELVDRGSSFDGLFCMTDSIAFGAIRGLADRGIHAPDDVAVMGFDGVVEDEFMIPSLTTIAIDNDDLACKAVSLLVRRIEAGDGGVQPTRLTARFDVVKRESTRRR</sequence>
<dbReference type="STRING" id="1437606.BBOH_0375"/>
<keyword evidence="3" id="KW-0804">Transcription</keyword>
<evidence type="ECO:0000313" key="5">
    <source>
        <dbReference type="EMBL" id="KFI46901.1"/>
    </source>
</evidence>
<dbReference type="eggNOG" id="COG1609">
    <property type="taxonomic scope" value="Bacteria"/>
</dbReference>
<dbReference type="GO" id="GO:0000976">
    <property type="term" value="F:transcription cis-regulatory region binding"/>
    <property type="evidence" value="ECO:0007669"/>
    <property type="project" value="TreeGrafter"/>
</dbReference>
<dbReference type="CDD" id="cd01392">
    <property type="entry name" value="HTH_LacI"/>
    <property type="match status" value="1"/>
</dbReference>
<keyword evidence="1" id="KW-0805">Transcription regulation</keyword>
<dbReference type="GO" id="GO:0003700">
    <property type="term" value="F:DNA-binding transcription factor activity"/>
    <property type="evidence" value="ECO:0007669"/>
    <property type="project" value="TreeGrafter"/>
</dbReference>
<evidence type="ECO:0000256" key="2">
    <source>
        <dbReference type="ARBA" id="ARBA00023125"/>
    </source>
</evidence>
<keyword evidence="2" id="KW-0238">DNA-binding</keyword>
<proteinExistence type="predicted"/>
<comment type="caution">
    <text evidence="5">The sequence shown here is derived from an EMBL/GenBank/DDBJ whole genome shotgun (WGS) entry which is preliminary data.</text>
</comment>
<dbReference type="InterPro" id="IPR010982">
    <property type="entry name" value="Lambda_DNA-bd_dom_sf"/>
</dbReference>
<evidence type="ECO:0000256" key="1">
    <source>
        <dbReference type="ARBA" id="ARBA00023015"/>
    </source>
</evidence>
<accession>A0A086ZK51</accession>
<gene>
    <name evidence="5" type="ORF">BBOH_0375</name>
</gene>
<dbReference type="SUPFAM" id="SSF47413">
    <property type="entry name" value="lambda repressor-like DNA-binding domains"/>
    <property type="match status" value="1"/>
</dbReference>
<name>A0A086ZK51_9BIFI</name>
<protein>
    <submittedName>
        <fullName evidence="5">LacI family transcriptional regulator</fullName>
    </submittedName>
</protein>
<dbReference type="InterPro" id="IPR046335">
    <property type="entry name" value="LacI/GalR-like_sensor"/>
</dbReference>
<dbReference type="AlphaFoldDB" id="A0A086ZK51"/>
<dbReference type="Pfam" id="PF13377">
    <property type="entry name" value="Peripla_BP_3"/>
    <property type="match status" value="1"/>
</dbReference>
<dbReference type="SUPFAM" id="SSF53822">
    <property type="entry name" value="Periplasmic binding protein-like I"/>
    <property type="match status" value="1"/>
</dbReference>